<evidence type="ECO:0000256" key="2">
    <source>
        <dbReference type="ARBA" id="ARBA00022737"/>
    </source>
</evidence>
<feature type="compositionally biased region" description="Polar residues" evidence="4">
    <location>
        <begin position="535"/>
        <end position="567"/>
    </location>
</feature>
<feature type="compositionally biased region" description="Basic and acidic residues" evidence="4">
    <location>
        <begin position="443"/>
        <end position="457"/>
    </location>
</feature>
<feature type="repeat" description="WD" evidence="3">
    <location>
        <begin position="955"/>
        <end position="988"/>
    </location>
</feature>
<dbReference type="VEuPathDB" id="ToxoDB:TGMAS_263360"/>
<feature type="region of interest" description="Disordered" evidence="4">
    <location>
        <begin position="172"/>
        <end position="249"/>
    </location>
</feature>
<keyword evidence="2" id="KW-0677">Repeat</keyword>
<dbReference type="PANTHER" id="PTHR14221:SF0">
    <property type="entry name" value="WD REPEAT-CONTAINING PROTEIN 44"/>
    <property type="match status" value="1"/>
</dbReference>
<dbReference type="SUPFAM" id="SSF50978">
    <property type="entry name" value="WD40 repeat-like"/>
    <property type="match status" value="1"/>
</dbReference>
<reference evidence="6 7" key="1">
    <citation type="submission" date="2014-04" db="EMBL/GenBank/DDBJ databases">
        <authorList>
            <person name="Sibley D."/>
            <person name="Venepally P."/>
            <person name="Karamycheva S."/>
            <person name="Hadjithomas M."/>
            <person name="Khan A."/>
            <person name="Brunk B."/>
            <person name="Roos D."/>
            <person name="Caler E."/>
            <person name="Lorenzi H."/>
        </authorList>
    </citation>
    <scope>NUCLEOTIDE SEQUENCE [LARGE SCALE GENOMIC DNA]</scope>
    <source>
        <strain evidence="6 7">MAS</strain>
    </source>
</reference>
<feature type="compositionally biased region" description="Basic and acidic residues" evidence="4">
    <location>
        <begin position="922"/>
        <end position="936"/>
    </location>
</feature>
<feature type="compositionally biased region" description="Basic and acidic residues" evidence="4">
    <location>
        <begin position="417"/>
        <end position="435"/>
    </location>
</feature>
<evidence type="ECO:0000256" key="4">
    <source>
        <dbReference type="SAM" id="MobiDB-lite"/>
    </source>
</evidence>
<feature type="region of interest" description="Disordered" evidence="4">
    <location>
        <begin position="852"/>
        <end position="895"/>
    </location>
</feature>
<feature type="region of interest" description="Disordered" evidence="4">
    <location>
        <begin position="387"/>
        <end position="457"/>
    </location>
</feature>
<comment type="caution">
    <text evidence="6">The sequence shown here is derived from an EMBL/GenBank/DDBJ whole genome shotgun (WGS) entry which is preliminary data.</text>
</comment>
<feature type="region of interest" description="Disordered" evidence="4">
    <location>
        <begin position="1299"/>
        <end position="1337"/>
    </location>
</feature>
<evidence type="ECO:0000313" key="7">
    <source>
        <dbReference type="Proteomes" id="UP000028821"/>
    </source>
</evidence>
<feature type="compositionally biased region" description="Basic and acidic residues" evidence="4">
    <location>
        <begin position="1314"/>
        <end position="1330"/>
    </location>
</feature>
<evidence type="ECO:0000313" key="6">
    <source>
        <dbReference type="EMBL" id="KFH04496.1"/>
    </source>
</evidence>
<dbReference type="EMBL" id="AEXC02002524">
    <property type="protein sequence ID" value="KFH04496.1"/>
    <property type="molecule type" value="Genomic_DNA"/>
</dbReference>
<dbReference type="PROSITE" id="PS50294">
    <property type="entry name" value="WD_REPEATS_REGION"/>
    <property type="match status" value="1"/>
</dbReference>
<dbReference type="InterPro" id="IPR001680">
    <property type="entry name" value="WD40_rpt"/>
</dbReference>
<evidence type="ECO:0000259" key="5">
    <source>
        <dbReference type="Pfam" id="PF12894"/>
    </source>
</evidence>
<dbReference type="Pfam" id="PF00400">
    <property type="entry name" value="WD40"/>
    <property type="match status" value="2"/>
</dbReference>
<feature type="domain" description="Anaphase-promoting complex subunit 4-like WD40" evidence="5">
    <location>
        <begin position="1062"/>
        <end position="1117"/>
    </location>
</feature>
<feature type="compositionally biased region" description="Low complexity" evidence="4">
    <location>
        <begin position="222"/>
        <end position="236"/>
    </location>
</feature>
<dbReference type="InterPro" id="IPR040324">
    <property type="entry name" value="WDR44/Dgr2"/>
</dbReference>
<feature type="region of interest" description="Disordered" evidence="4">
    <location>
        <begin position="658"/>
        <end position="770"/>
    </location>
</feature>
<dbReference type="InterPro" id="IPR015943">
    <property type="entry name" value="WD40/YVTN_repeat-like_dom_sf"/>
</dbReference>
<dbReference type="OrthoDB" id="342119at2759"/>
<feature type="region of interest" description="Disordered" evidence="4">
    <location>
        <begin position="1"/>
        <end position="97"/>
    </location>
</feature>
<name>A0A086PVW4_TOXGO</name>
<feature type="region of interest" description="Disordered" evidence="4">
    <location>
        <begin position="915"/>
        <end position="941"/>
    </location>
</feature>
<organism evidence="6 7">
    <name type="scientific">Toxoplasma gondii MAS</name>
    <dbReference type="NCBI Taxonomy" id="943118"/>
    <lineage>
        <taxon>Eukaryota</taxon>
        <taxon>Sar</taxon>
        <taxon>Alveolata</taxon>
        <taxon>Apicomplexa</taxon>
        <taxon>Conoidasida</taxon>
        <taxon>Coccidia</taxon>
        <taxon>Eucoccidiorida</taxon>
        <taxon>Eimeriorina</taxon>
        <taxon>Sarcocystidae</taxon>
        <taxon>Toxoplasma</taxon>
    </lineage>
</organism>
<dbReference type="PANTHER" id="PTHR14221">
    <property type="entry name" value="WD REPEAT DOMAIN 44"/>
    <property type="match status" value="1"/>
</dbReference>
<dbReference type="Proteomes" id="UP000028821">
    <property type="component" value="Unassembled WGS sequence"/>
</dbReference>
<keyword evidence="1 3" id="KW-0853">WD repeat</keyword>
<feature type="compositionally biased region" description="Acidic residues" evidence="4">
    <location>
        <begin position="197"/>
        <end position="208"/>
    </location>
</feature>
<feature type="compositionally biased region" description="Low complexity" evidence="4">
    <location>
        <begin position="862"/>
        <end position="879"/>
    </location>
</feature>
<feature type="compositionally biased region" description="Low complexity" evidence="4">
    <location>
        <begin position="785"/>
        <end position="801"/>
    </location>
</feature>
<feature type="region of interest" description="Disordered" evidence="4">
    <location>
        <begin position="530"/>
        <end position="577"/>
    </location>
</feature>
<sequence>MQPGKSLSHAGRRRQQRQLEASPPPTSRVPARQPPRRGMFIPACSSGDPEAAPQPFLGGEASHFPGRSSENGLRPRKTERVSRNGEPIFDPDPEPLLSGIKRERMQACSGLAAAFLDLEGHFHIRSTRASELGEEQLRLFSRLQEGRSRPWREPSCDVSAATHSSFCAQNPEKGVGEAAELERTTSPACRERRTGGEEENVSDEEFYDATDACDVARDAPERSFSPRRSPASARPAQGGHDEEATSSCFEGERSWPLLKRREHGDASAFFTTREGRSTESECSDARGRQRSAYDQARVVRQCSFTTAVEAYFPTADKESSVGGRLLSRRSSSVSSLEEGVHTLYRDAGRRGLASEKGSEELRNSVATPRGEFLAAFDATGLRFQQHNVESRQEKIEQENEHGRHEDTAEGVTPVDTQGKESRDSRAGCGREKIDESIGSAAEESSRVPGDRETNGLPDGELRHCDCSESPAASPFASSAVSTSVAPALSRFVSLGSSGSQMLRSGVSSVSLPSKRTWMTRSVNAVKRLGGRRQLSGESTTSTRTNLSATGASSRMVTTDGKTATSAVPRSGGRGAQHAGADYAGLHPFPAVLKRSVTKGNKHQPPLSEVWCVRAIETGDRAALWATAISPAGDWLAAAGQTGVISLWSVPSLCVSALSRRGRGEDKRGRKFAGSLTGKGDSERPLPQRDGAHLSMKDADKNEMTHAETVHLEEVDGTRRGRTFREMRSRGSHDGGRSTATDEACEQCQSDPGTLASHAPDGGTPPQEGHENEIVCRPAHMRASSLPVSLSSASNHRSSPSSRLACASHLRRRNPRGVRTPDSGARPLRPFASLPGERVGVVGRGKAAVCGFPAERRTRSDETSTPSAAAAAEETNGSEAPACGGDTPESVRAKAPVGAGAKKAFSRGLRAHTEEGVASLLGRGDREAGREKREEANASRSQATPWFISNRPTLCLTGHSAAIIQLVWAPTQKAALLLSASLDKTVRLWWPAKQPEAVAVLRCRDWPTSVAFHPTFKNVVFTGCLDATVQVWRLFPVSDSSGARAREDRGRREEGSRQKEGKTLWDARVVEYLKVTELVTAISLSPNGSVLAVGFRNGTIAFYDAQTLKFRNELDCRNRKGKFSKGRKVTSLEWHASGLALCVTTNDSRIRIFRATDLSCVAKFKGHINEQIMLRANYTNEGTGLVCGSENGWICCWNVADPRSSIADGVERRFRGNVLSSKLSIPATNRRPTNANFAGIKAFTELLTCSLVAPASFASALVSRIGVHPLGSPSAKQTGSRRLSLRKFVFRSDSGVSAGLRGVQGETTGRSHSKSNLDRLSHAPPGDRQETVTDGFSSGCLPAQDSALPRDPRCLLLPPSSCGVADSRLFNVGKGELVDRQGSHLAALKAMCLPKYGRGSPSGTLGSLPAHASEGGEEDLDARGRSLDKVDFLGKSSLFSYVNRPGSDSPVLYNGGSEAPYSRPPSECGSAGFALAAPGLSGFPAKDLPLKAESPSSGASTPGRGDYGGAFCSSLDERRKNQEGDRYYHEGEELHIALPASVYREECRQRSSSTSLPLVVVAGSHHGKLRIFVNFGQELRNF</sequence>
<evidence type="ECO:0000256" key="3">
    <source>
        <dbReference type="PROSITE-ProRule" id="PRU00221"/>
    </source>
</evidence>
<proteinExistence type="predicted"/>
<evidence type="ECO:0000256" key="1">
    <source>
        <dbReference type="ARBA" id="ARBA00022574"/>
    </source>
</evidence>
<protein>
    <submittedName>
        <fullName evidence="6">WD domain, G-beta repeat-containing protein</fullName>
    </submittedName>
</protein>
<accession>A0A086PVW4</accession>
<gene>
    <name evidence="6" type="ORF">TGMAS_263360</name>
</gene>
<feature type="compositionally biased region" description="Basic and acidic residues" evidence="4">
    <location>
        <begin position="388"/>
        <end position="407"/>
    </location>
</feature>
<feature type="compositionally biased region" description="Basic and acidic residues" evidence="4">
    <location>
        <begin position="679"/>
        <end position="735"/>
    </location>
</feature>
<dbReference type="InterPro" id="IPR024977">
    <property type="entry name" value="Apc4-like_WD40_dom"/>
</dbReference>
<feature type="region of interest" description="Disordered" evidence="4">
    <location>
        <begin position="785"/>
        <end position="830"/>
    </location>
</feature>
<dbReference type="Pfam" id="PF12894">
    <property type="entry name" value="ANAPC4_WD40"/>
    <property type="match status" value="1"/>
</dbReference>
<dbReference type="SMART" id="SM00320">
    <property type="entry name" value="WD40"/>
    <property type="match status" value="6"/>
</dbReference>
<feature type="region of interest" description="Disordered" evidence="4">
    <location>
        <begin position="1488"/>
        <end position="1511"/>
    </location>
</feature>
<dbReference type="Gene3D" id="2.130.10.10">
    <property type="entry name" value="YVTN repeat-like/Quinoprotein amine dehydrogenase"/>
    <property type="match status" value="1"/>
</dbReference>
<dbReference type="PROSITE" id="PS50082">
    <property type="entry name" value="WD_REPEATS_2"/>
    <property type="match status" value="1"/>
</dbReference>
<dbReference type="InterPro" id="IPR036322">
    <property type="entry name" value="WD40_repeat_dom_sf"/>
</dbReference>